<feature type="transmembrane region" description="Helical" evidence="1">
    <location>
        <begin position="6"/>
        <end position="31"/>
    </location>
</feature>
<protein>
    <submittedName>
        <fullName evidence="2">DUF3592 domain-containing protein</fullName>
    </submittedName>
</protein>
<evidence type="ECO:0000256" key="1">
    <source>
        <dbReference type="SAM" id="Phobius"/>
    </source>
</evidence>
<sequence>MDFSDWLPLALGGAVVVIGLVATGVGVSLLARPRATGRIIRVEDRRTSRHQPARWIITYEFTDPDGVTHRGHQHGPRYGAREGDPVTVYHRRMDPADRPAIHPWSLVGVGLTVIAAAVVGMWLTAGGQP</sequence>
<keyword evidence="1" id="KW-0812">Transmembrane</keyword>
<reference evidence="2 3" key="1">
    <citation type="submission" date="2023-05" db="EMBL/GenBank/DDBJ databases">
        <title>Corynebacterium suedekumii sp. nov. and Corynebacterium breve sp. nov. isolated from raw cow's milk.</title>
        <authorList>
            <person name="Baer M.K."/>
            <person name="Mehl L."/>
            <person name="Hellmuth R."/>
            <person name="Marke G."/>
            <person name="Lipski A."/>
        </authorList>
    </citation>
    <scope>NUCLEOTIDE SEQUENCE [LARGE SCALE GENOMIC DNA]</scope>
    <source>
        <strain evidence="2 3">LM112</strain>
    </source>
</reference>
<dbReference type="Proteomes" id="UP001238805">
    <property type="component" value="Chromosome"/>
</dbReference>
<accession>A0ABY8VQM7</accession>
<keyword evidence="3" id="KW-1185">Reference proteome</keyword>
<name>A0ABY8VQM7_9CORY</name>
<keyword evidence="1" id="KW-1133">Transmembrane helix</keyword>
<feature type="transmembrane region" description="Helical" evidence="1">
    <location>
        <begin position="101"/>
        <end position="123"/>
    </location>
</feature>
<evidence type="ECO:0000313" key="3">
    <source>
        <dbReference type="Proteomes" id="UP001238805"/>
    </source>
</evidence>
<keyword evidence="1" id="KW-0472">Membrane</keyword>
<evidence type="ECO:0000313" key="2">
    <source>
        <dbReference type="EMBL" id="WIM71377.1"/>
    </source>
</evidence>
<organism evidence="2 3">
    <name type="scientific">Corynebacterium suedekumii</name>
    <dbReference type="NCBI Taxonomy" id="3049801"/>
    <lineage>
        <taxon>Bacteria</taxon>
        <taxon>Bacillati</taxon>
        <taxon>Actinomycetota</taxon>
        <taxon>Actinomycetes</taxon>
        <taxon>Mycobacteriales</taxon>
        <taxon>Corynebacteriaceae</taxon>
        <taxon>Corynebacterium</taxon>
    </lineage>
</organism>
<dbReference type="EMBL" id="CP126970">
    <property type="protein sequence ID" value="WIM71377.1"/>
    <property type="molecule type" value="Genomic_DNA"/>
</dbReference>
<proteinExistence type="predicted"/>
<dbReference type="RefSeq" id="WP_284875948.1">
    <property type="nucleotide sequence ID" value="NZ_CP126970.1"/>
</dbReference>
<gene>
    <name evidence="2" type="ORF">QP029_06275</name>
</gene>